<dbReference type="AlphaFoldDB" id="A0A5C4NXS0"/>
<accession>A0A5C4NXS0</accession>
<comment type="caution">
    <text evidence="1">The sequence shown here is derived from an EMBL/GenBank/DDBJ whole genome shotgun (WGS) entry which is preliminary data.</text>
</comment>
<dbReference type="GO" id="GO:0003677">
    <property type="term" value="F:DNA binding"/>
    <property type="evidence" value="ECO:0007669"/>
    <property type="project" value="UniProtKB-KW"/>
</dbReference>
<name>A0A5C4NXS0_9BURK</name>
<reference evidence="1 2" key="1">
    <citation type="submission" date="2019-06" db="EMBL/GenBank/DDBJ databases">
        <title>Genome sequence of Janthinobacterium lividum UCD_MED1.</title>
        <authorList>
            <person name="De Leon M.E."/>
            <person name="Jospin G."/>
        </authorList>
    </citation>
    <scope>NUCLEOTIDE SEQUENCE [LARGE SCALE GENOMIC DNA]</scope>
    <source>
        <strain evidence="1 2">UCD_MED1</strain>
    </source>
</reference>
<protein>
    <submittedName>
        <fullName evidence="1">DNA-binding protein</fullName>
    </submittedName>
</protein>
<dbReference type="EMBL" id="VDGE01000001">
    <property type="protein sequence ID" value="TNC78800.1"/>
    <property type="molecule type" value="Genomic_DNA"/>
</dbReference>
<keyword evidence="1" id="KW-0238">DNA-binding</keyword>
<gene>
    <name evidence="1" type="ORF">FHI69_05995</name>
</gene>
<evidence type="ECO:0000313" key="2">
    <source>
        <dbReference type="Proteomes" id="UP000305681"/>
    </source>
</evidence>
<organism evidence="1 2">
    <name type="scientific">Janthinobacterium lividum</name>
    <dbReference type="NCBI Taxonomy" id="29581"/>
    <lineage>
        <taxon>Bacteria</taxon>
        <taxon>Pseudomonadati</taxon>
        <taxon>Pseudomonadota</taxon>
        <taxon>Betaproteobacteria</taxon>
        <taxon>Burkholderiales</taxon>
        <taxon>Oxalobacteraceae</taxon>
        <taxon>Janthinobacterium</taxon>
    </lineage>
</organism>
<dbReference type="RefSeq" id="WP_139089833.1">
    <property type="nucleotide sequence ID" value="NZ_VDGE01000001.1"/>
</dbReference>
<proteinExistence type="predicted"/>
<evidence type="ECO:0000313" key="1">
    <source>
        <dbReference type="EMBL" id="TNC78800.1"/>
    </source>
</evidence>
<sequence>MDYIFTLKYRLPDHEHDLDALAGRLGSGGCDDALVGVGQAGRLALEFTREASNAREALLSALADVKAIVPEAVLVEASPDFVGLTDVAQVLGLSRQNLHKLMSKYPHSFPVPVHEGSATIWHLDDVLAWLHAKGTYQLERSLVELAQVTRQINLARETRQAPPLPADIMAMLN</sequence>
<dbReference type="Proteomes" id="UP000305681">
    <property type="component" value="Unassembled WGS sequence"/>
</dbReference>